<dbReference type="GO" id="GO:0016757">
    <property type="term" value="F:glycosyltransferase activity"/>
    <property type="evidence" value="ECO:0007669"/>
    <property type="project" value="UniProtKB-ARBA"/>
</dbReference>
<dbReference type="STRING" id="1122192.SAMN02745673_04428"/>
<proteinExistence type="predicted"/>
<dbReference type="SUPFAM" id="SSF53756">
    <property type="entry name" value="UDP-Glycosyltransferase/glycogen phosphorylase"/>
    <property type="match status" value="1"/>
</dbReference>
<evidence type="ECO:0000313" key="3">
    <source>
        <dbReference type="Proteomes" id="UP000190637"/>
    </source>
</evidence>
<dbReference type="Gene3D" id="3.40.50.2000">
    <property type="entry name" value="Glycogen Phosphorylase B"/>
    <property type="match status" value="2"/>
</dbReference>
<dbReference type="Proteomes" id="UP000190637">
    <property type="component" value="Unassembled WGS sequence"/>
</dbReference>
<gene>
    <name evidence="2" type="ORF">SAMN02745673_04428</name>
</gene>
<organism evidence="2 3">
    <name type="scientific">Marinactinospora thermotolerans DSM 45154</name>
    <dbReference type="NCBI Taxonomy" id="1122192"/>
    <lineage>
        <taxon>Bacteria</taxon>
        <taxon>Bacillati</taxon>
        <taxon>Actinomycetota</taxon>
        <taxon>Actinomycetes</taxon>
        <taxon>Streptosporangiales</taxon>
        <taxon>Nocardiopsidaceae</taxon>
        <taxon>Marinactinospora</taxon>
    </lineage>
</organism>
<keyword evidence="2" id="KW-0808">Transferase</keyword>
<dbReference type="PANTHER" id="PTHR21015">
    <property type="entry name" value="UDP-N-ACETYLGLUCOSAMINE--N-ACETYLMURAMYL-(PENTAPEPTIDE) PYROPHOSPHORYL-UNDECAPRENOL N-ACETYLGLUCOSAMINE TRANSFERASE 1"/>
    <property type="match status" value="1"/>
</dbReference>
<protein>
    <submittedName>
        <fullName evidence="2">UDP:flavonoid glycosyltransferase YjiC, YdhE family</fullName>
    </submittedName>
</protein>
<accession>A0A1T4T4K9</accession>
<evidence type="ECO:0000313" key="2">
    <source>
        <dbReference type="EMBL" id="SKA35181.1"/>
    </source>
</evidence>
<evidence type="ECO:0000259" key="1">
    <source>
        <dbReference type="Pfam" id="PF06722"/>
    </source>
</evidence>
<dbReference type="RefSeq" id="WP_078763664.1">
    <property type="nucleotide sequence ID" value="NZ_FUWS01000014.1"/>
</dbReference>
<keyword evidence="3" id="KW-1185">Reference proteome</keyword>
<dbReference type="Pfam" id="PF06722">
    <property type="entry name" value="EryCIII-like_C"/>
    <property type="match status" value="1"/>
</dbReference>
<dbReference type="PANTHER" id="PTHR21015:SF22">
    <property type="entry name" value="GLYCOSYLTRANSFERASE"/>
    <property type="match status" value="1"/>
</dbReference>
<dbReference type="AlphaFoldDB" id="A0A1T4T4K9"/>
<feature type="domain" description="Erythromycin biosynthesis protein CIII-like C-terminal" evidence="1">
    <location>
        <begin position="279"/>
        <end position="356"/>
    </location>
</feature>
<name>A0A1T4T4K9_9ACTN</name>
<reference evidence="2 3" key="1">
    <citation type="submission" date="2017-02" db="EMBL/GenBank/DDBJ databases">
        <authorList>
            <person name="Peterson S.W."/>
        </authorList>
    </citation>
    <scope>NUCLEOTIDE SEQUENCE [LARGE SCALE GENOMIC DNA]</scope>
    <source>
        <strain evidence="2 3">DSM 45154</strain>
    </source>
</reference>
<dbReference type="EMBL" id="FUWS01000014">
    <property type="protein sequence ID" value="SKA35181.1"/>
    <property type="molecule type" value="Genomic_DNA"/>
</dbReference>
<sequence>MARRVLFFPWGWGGAAGYTARCLALAEELAAAGDEIAFADCGATRLVREAGFRVLEQDTAPLRDLERRRVPPYLPFADVERVFAVAAGYHRAERFGRQLDEDAAAIAGYRPDVVVIDMSPTAALAARAVGVPVVSLADADFVATRPNAWMPWSTVEPRVLLPHPPCLPVISAASARLGLGPVARAEDLLEGEVTLIPSTPELEPAERGTVRHVGPLYWDPPGAGGDVVLPEEDGRARVYVSIGSGGMVGADAMQAVLDACAGMPWSVFVSTGFAFRSELSVPDNVVLGGFTGVRRPLGWADVVVSHGGYSTVIAALEHGVPNVVLPFMSEQEMNGRRLVERVGAGLLLRTSRTRPDGRLEFTDRYSGRSPRPHVASVDIRAGVEEALGDPGMAARARRVGAELSALRRTVDRVGLVHGTVALGGTR</sequence>
<dbReference type="OrthoDB" id="5488434at2"/>
<dbReference type="InterPro" id="IPR010610">
    <property type="entry name" value="EryCIII-like_C"/>
</dbReference>